<evidence type="ECO:0000256" key="4">
    <source>
        <dbReference type="ARBA" id="ARBA00022553"/>
    </source>
</evidence>
<comment type="similarity">
    <text evidence="2">Belongs to the TRIM/RBCC family.</text>
</comment>
<feature type="repeat" description="NHL" evidence="13">
    <location>
        <begin position="659"/>
        <end position="702"/>
    </location>
</feature>
<dbReference type="PROSITE" id="PS50089">
    <property type="entry name" value="ZF_RING_2"/>
    <property type="match status" value="1"/>
</dbReference>
<dbReference type="PROSITE" id="PS50119">
    <property type="entry name" value="ZF_BBOX"/>
    <property type="match status" value="1"/>
</dbReference>
<dbReference type="PROSITE" id="PS51125">
    <property type="entry name" value="NHL"/>
    <property type="match status" value="6"/>
</dbReference>
<dbReference type="SMART" id="SM00557">
    <property type="entry name" value="IG_FLMN"/>
    <property type="match status" value="1"/>
</dbReference>
<dbReference type="InterPro" id="IPR001841">
    <property type="entry name" value="Znf_RING"/>
</dbReference>
<dbReference type="InterPro" id="IPR014756">
    <property type="entry name" value="Ig_E-set"/>
</dbReference>
<dbReference type="InterPro" id="IPR003649">
    <property type="entry name" value="Bbox_C"/>
</dbReference>
<evidence type="ECO:0000256" key="2">
    <source>
        <dbReference type="ARBA" id="ARBA00008518"/>
    </source>
</evidence>
<dbReference type="Pfam" id="PF00630">
    <property type="entry name" value="Filamin"/>
    <property type="match status" value="1"/>
</dbReference>
<feature type="repeat" description="NHL" evidence="13">
    <location>
        <begin position="523"/>
        <end position="566"/>
    </location>
</feature>
<sequence>MSNATMAKHEAGSCSPVVRQIDKQFLVCSICLDRYHNPKVLPCLHTFCESCLQNYIPPESLTLSCPVCRQTSILPEKGVSALQNNFFITNLMEVLQRDPECSRQEACGGALESVSAAAAGTPLCCPNHEGKVMEFYCESCETAMCLDCTEGEHREHVTVPLRDVLEQHKAALKTQLDAIRGRLPQLKAAIELVTEISRQLTEGKNQAVAGISSTFEELERALHQRKNALITDLENICSSKQKVLQAQLTSLQQGAEHIQSSCGFTEQALSHGSSTEVLLVQKQMSERVAALARHDFPENPQQNAHLDCQVETDGLRRSIQNLGVLITTAAVAHTSVATGEGLRHATTGQQQSVTVTTKDKTEITWPDNGDSSRALTAATATEVTDNKNGTYEVGYMLRAEGDFLFSLALYGQPLRGSPFRLRALKPSDVPPSPDDVKRRVKSPGAGGHVRQKAVRRPSSMYSTAKKKENPIEEELIYRVGSRGREKGEFTNLQGISATSGGRVVVADSNNQCIQVFSNDGQFKMRFGVRGRSPGQLQRPTGVSVDLNGDIVVADYDNRWVSIFSPDGKFKNKIGAGRLMGPKGVAVDRNGHIITVDNKACCVFIFQSNGKLVNKFGSRGTSERQFAGPHFVAVNNKNEIIVTDFHNHSVKVYNADGEFLFRFGSHGEGNGQFNAPTGVAVDANGNIIVADWGNSRIQVFDSTGSFLSYINTSADPLYGPQGLALTSEGNVAVADSGNHCFKVYRYLQ</sequence>
<dbReference type="FunFam" id="2.120.10.30:FF:000007">
    <property type="entry name" value="Putative tripartite motif-containing protein 2"/>
    <property type="match status" value="1"/>
</dbReference>
<dbReference type="SUPFAM" id="SSF81296">
    <property type="entry name" value="E set domains"/>
    <property type="match status" value="1"/>
</dbReference>
<name>A0A9Q0I8S0_9TELE</name>
<dbReference type="GO" id="GO:0000209">
    <property type="term" value="P:protein polyubiquitination"/>
    <property type="evidence" value="ECO:0007669"/>
    <property type="project" value="TreeGrafter"/>
</dbReference>
<feature type="domain" description="RING-type" evidence="15">
    <location>
        <begin position="28"/>
        <end position="69"/>
    </location>
</feature>
<evidence type="ECO:0000256" key="13">
    <source>
        <dbReference type="PROSITE-ProRule" id="PRU00504"/>
    </source>
</evidence>
<dbReference type="PANTHER" id="PTHR24104:SF21">
    <property type="entry name" value="TRIPARTITE MOTIF-CONTAINING PROTEIN 3"/>
    <property type="match status" value="1"/>
</dbReference>
<dbReference type="InterPro" id="IPR027370">
    <property type="entry name" value="Znf-RING_euk"/>
</dbReference>
<dbReference type="CDD" id="cd20482">
    <property type="entry name" value="CC_brat-like"/>
    <property type="match status" value="1"/>
</dbReference>
<dbReference type="InterPro" id="IPR001258">
    <property type="entry name" value="NHL_repeat"/>
</dbReference>
<dbReference type="SUPFAM" id="SSF57850">
    <property type="entry name" value="RING/U-box"/>
    <property type="match status" value="1"/>
</dbReference>
<dbReference type="InterPro" id="IPR057750">
    <property type="entry name" value="TRIM2/3_C"/>
</dbReference>
<dbReference type="Pfam" id="PF13445">
    <property type="entry name" value="zf-RING_UBOX"/>
    <property type="match status" value="1"/>
</dbReference>
<dbReference type="SMART" id="SM00336">
    <property type="entry name" value="BBOX"/>
    <property type="match status" value="1"/>
</dbReference>
<dbReference type="PANTHER" id="PTHR24104">
    <property type="entry name" value="E3 UBIQUITIN-PROTEIN LIGASE NHLRC1-RELATED"/>
    <property type="match status" value="1"/>
</dbReference>
<dbReference type="PROSITE" id="PS00518">
    <property type="entry name" value="ZF_RING_1"/>
    <property type="match status" value="1"/>
</dbReference>
<evidence type="ECO:0000256" key="3">
    <source>
        <dbReference type="ARBA" id="ARBA00012483"/>
    </source>
</evidence>
<gene>
    <name evidence="17" type="ORF">NHX12_010740</name>
</gene>
<keyword evidence="9" id="KW-0833">Ubl conjugation pathway</keyword>
<evidence type="ECO:0000256" key="10">
    <source>
        <dbReference type="ARBA" id="ARBA00022833"/>
    </source>
</evidence>
<feature type="region of interest" description="Disordered" evidence="14">
    <location>
        <begin position="427"/>
        <end position="464"/>
    </location>
</feature>
<feature type="repeat" description="NHL" evidence="13">
    <location>
        <begin position="567"/>
        <end position="608"/>
    </location>
</feature>
<feature type="repeat" description="NHL" evidence="13">
    <location>
        <begin position="478"/>
        <end position="519"/>
    </location>
</feature>
<dbReference type="InterPro" id="IPR013083">
    <property type="entry name" value="Znf_RING/FYVE/PHD"/>
</dbReference>
<dbReference type="Pfam" id="PF01436">
    <property type="entry name" value="NHL"/>
    <property type="match status" value="6"/>
</dbReference>
<feature type="repeat" description="NHL" evidence="13">
    <location>
        <begin position="703"/>
        <end position="746"/>
    </location>
</feature>
<evidence type="ECO:0000256" key="14">
    <source>
        <dbReference type="SAM" id="MobiDB-lite"/>
    </source>
</evidence>
<proteinExistence type="inferred from homology"/>
<reference evidence="17" key="1">
    <citation type="submission" date="2022-07" db="EMBL/GenBank/DDBJ databases">
        <title>Chromosome-level genome of Muraenolepis orangiensis.</title>
        <authorList>
            <person name="Kim J."/>
        </authorList>
    </citation>
    <scope>NUCLEOTIDE SEQUENCE</scope>
    <source>
        <strain evidence="17">KU_S4_2022</strain>
        <tissue evidence="17">Muscle</tissue>
    </source>
</reference>
<evidence type="ECO:0000256" key="8">
    <source>
        <dbReference type="ARBA" id="ARBA00022771"/>
    </source>
</evidence>
<dbReference type="Gene3D" id="2.60.40.10">
    <property type="entry name" value="Immunoglobulins"/>
    <property type="match status" value="1"/>
</dbReference>
<evidence type="ECO:0000259" key="15">
    <source>
        <dbReference type="PROSITE" id="PS50089"/>
    </source>
</evidence>
<keyword evidence="4" id="KW-0597">Phosphoprotein</keyword>
<feature type="domain" description="B box-type" evidence="16">
    <location>
        <begin position="125"/>
        <end position="161"/>
    </location>
</feature>
<protein>
    <recommendedName>
        <fullName evidence="3">RING-type E3 ubiquitin transferase</fullName>
        <ecNumber evidence="3">2.3.2.27</ecNumber>
    </recommendedName>
</protein>
<evidence type="ECO:0000313" key="17">
    <source>
        <dbReference type="EMBL" id="KAJ3589899.1"/>
    </source>
</evidence>
<dbReference type="GO" id="GO:0008270">
    <property type="term" value="F:zinc ion binding"/>
    <property type="evidence" value="ECO:0007669"/>
    <property type="project" value="UniProtKB-KW"/>
</dbReference>
<dbReference type="PROSITE" id="PS50194">
    <property type="entry name" value="FILAMIN_REPEAT"/>
    <property type="match status" value="1"/>
</dbReference>
<dbReference type="SUPFAM" id="SSF57845">
    <property type="entry name" value="B-box zinc-binding domain"/>
    <property type="match status" value="1"/>
</dbReference>
<dbReference type="SMART" id="SM00502">
    <property type="entry name" value="BBC"/>
    <property type="match status" value="1"/>
</dbReference>
<evidence type="ECO:0000259" key="16">
    <source>
        <dbReference type="PROSITE" id="PS50119"/>
    </source>
</evidence>
<dbReference type="AlphaFoldDB" id="A0A9Q0I8S0"/>
<dbReference type="FunFam" id="2.120.10.30:FF:000004">
    <property type="entry name" value="Tripartite motif containing 2"/>
    <property type="match status" value="1"/>
</dbReference>
<dbReference type="InterPro" id="IPR000315">
    <property type="entry name" value="Znf_B-box"/>
</dbReference>
<comment type="catalytic activity">
    <reaction evidence="1">
        <text>S-ubiquitinyl-[E2 ubiquitin-conjugating enzyme]-L-cysteine + [acceptor protein]-L-lysine = [E2 ubiquitin-conjugating enzyme]-L-cysteine + N(6)-ubiquitinyl-[acceptor protein]-L-lysine.</text>
        <dbReference type="EC" id="2.3.2.27"/>
    </reaction>
</comment>
<keyword evidence="7" id="KW-0677">Repeat</keyword>
<dbReference type="InterPro" id="IPR011042">
    <property type="entry name" value="6-blade_b-propeller_TolB-like"/>
</dbReference>
<dbReference type="Pfam" id="PF00643">
    <property type="entry name" value="zf-B_box"/>
    <property type="match status" value="1"/>
</dbReference>
<evidence type="ECO:0000256" key="11">
    <source>
        <dbReference type="PROSITE-ProRule" id="PRU00024"/>
    </source>
</evidence>
<dbReference type="InterPro" id="IPR050952">
    <property type="entry name" value="TRIM-NHL_E3_ligases"/>
</dbReference>
<feature type="repeat" description="Filamin" evidence="12">
    <location>
        <begin position="327"/>
        <end position="423"/>
    </location>
</feature>
<comment type="caution">
    <text evidence="17">The sequence shown here is derived from an EMBL/GenBank/DDBJ whole genome shotgun (WGS) entry which is preliminary data.</text>
</comment>
<dbReference type="OrthoDB" id="342730at2759"/>
<dbReference type="SMART" id="SM00184">
    <property type="entry name" value="RING"/>
    <property type="match status" value="1"/>
</dbReference>
<dbReference type="InterPro" id="IPR001298">
    <property type="entry name" value="Filamin/ABP280_rpt"/>
</dbReference>
<dbReference type="GO" id="GO:0043161">
    <property type="term" value="P:proteasome-mediated ubiquitin-dependent protein catabolic process"/>
    <property type="evidence" value="ECO:0007669"/>
    <property type="project" value="TreeGrafter"/>
</dbReference>
<keyword evidence="10" id="KW-0862">Zinc</keyword>
<keyword evidence="5" id="KW-0808">Transferase</keyword>
<evidence type="ECO:0000256" key="12">
    <source>
        <dbReference type="PROSITE-ProRule" id="PRU00087"/>
    </source>
</evidence>
<dbReference type="Gene3D" id="3.30.160.60">
    <property type="entry name" value="Classic Zinc Finger"/>
    <property type="match status" value="1"/>
</dbReference>
<dbReference type="GO" id="GO:0007399">
    <property type="term" value="P:nervous system development"/>
    <property type="evidence" value="ECO:0007669"/>
    <property type="project" value="UniProtKB-ARBA"/>
</dbReference>
<dbReference type="InterPro" id="IPR017907">
    <property type="entry name" value="Znf_RING_CS"/>
</dbReference>
<dbReference type="CDD" id="cd14960">
    <property type="entry name" value="NHL_TRIM2_like"/>
    <property type="match status" value="1"/>
</dbReference>
<dbReference type="EMBL" id="JANIIK010000115">
    <property type="protein sequence ID" value="KAJ3589899.1"/>
    <property type="molecule type" value="Genomic_DNA"/>
</dbReference>
<dbReference type="Gene3D" id="3.30.40.10">
    <property type="entry name" value="Zinc/RING finger domain, C3HC4 (zinc finger)"/>
    <property type="match status" value="1"/>
</dbReference>
<dbReference type="FunFam" id="3.30.40.10:FF:000032">
    <property type="entry name" value="Tripartite motif containing 2"/>
    <property type="match status" value="1"/>
</dbReference>
<dbReference type="Gene3D" id="2.120.10.30">
    <property type="entry name" value="TolB, C-terminal domain"/>
    <property type="match status" value="2"/>
</dbReference>
<accession>A0A9Q0I8S0</accession>
<evidence type="ECO:0000256" key="6">
    <source>
        <dbReference type="ARBA" id="ARBA00022723"/>
    </source>
</evidence>
<evidence type="ECO:0000256" key="5">
    <source>
        <dbReference type="ARBA" id="ARBA00022679"/>
    </source>
</evidence>
<keyword evidence="8 11" id="KW-0863">Zinc-finger</keyword>
<evidence type="ECO:0000256" key="7">
    <source>
        <dbReference type="ARBA" id="ARBA00022737"/>
    </source>
</evidence>
<dbReference type="Proteomes" id="UP001148018">
    <property type="component" value="Unassembled WGS sequence"/>
</dbReference>
<dbReference type="GO" id="GO:0061630">
    <property type="term" value="F:ubiquitin protein ligase activity"/>
    <property type="evidence" value="ECO:0007669"/>
    <property type="project" value="UniProtKB-EC"/>
</dbReference>
<evidence type="ECO:0000313" key="18">
    <source>
        <dbReference type="Proteomes" id="UP001148018"/>
    </source>
</evidence>
<feature type="repeat" description="NHL" evidence="13">
    <location>
        <begin position="612"/>
        <end position="655"/>
    </location>
</feature>
<dbReference type="InterPro" id="IPR013783">
    <property type="entry name" value="Ig-like_fold"/>
</dbReference>
<keyword evidence="18" id="KW-1185">Reference proteome</keyword>
<organism evidence="17 18">
    <name type="scientific">Muraenolepis orangiensis</name>
    <name type="common">Patagonian moray cod</name>
    <dbReference type="NCBI Taxonomy" id="630683"/>
    <lineage>
        <taxon>Eukaryota</taxon>
        <taxon>Metazoa</taxon>
        <taxon>Chordata</taxon>
        <taxon>Craniata</taxon>
        <taxon>Vertebrata</taxon>
        <taxon>Euteleostomi</taxon>
        <taxon>Actinopterygii</taxon>
        <taxon>Neopterygii</taxon>
        <taxon>Teleostei</taxon>
        <taxon>Neoteleostei</taxon>
        <taxon>Acanthomorphata</taxon>
        <taxon>Zeiogadaria</taxon>
        <taxon>Gadariae</taxon>
        <taxon>Gadiformes</taxon>
        <taxon>Muraenolepidoidei</taxon>
        <taxon>Muraenolepididae</taxon>
        <taxon>Muraenolepis</taxon>
    </lineage>
</organism>
<keyword evidence="6" id="KW-0479">Metal-binding</keyword>
<dbReference type="FunFam" id="3.30.160.60:FF:000154">
    <property type="entry name" value="Tripartite motif-containing protein 2"/>
    <property type="match status" value="1"/>
</dbReference>
<evidence type="ECO:0000256" key="9">
    <source>
        <dbReference type="ARBA" id="ARBA00022786"/>
    </source>
</evidence>
<dbReference type="InterPro" id="IPR017868">
    <property type="entry name" value="Filamin/ABP280_repeat-like"/>
</dbReference>
<dbReference type="EC" id="2.3.2.27" evidence="3"/>
<evidence type="ECO:0000256" key="1">
    <source>
        <dbReference type="ARBA" id="ARBA00000900"/>
    </source>
</evidence>
<dbReference type="SUPFAM" id="SSF101898">
    <property type="entry name" value="NHL repeat"/>
    <property type="match status" value="1"/>
</dbReference>